<protein>
    <submittedName>
        <fullName evidence="2">META domain-containing protein</fullName>
    </submittedName>
</protein>
<name>A0A951UP76_9CYAN</name>
<dbReference type="InterPro" id="IPR005184">
    <property type="entry name" value="DUF306_Meta_HslJ"/>
</dbReference>
<proteinExistence type="predicted"/>
<gene>
    <name evidence="2" type="ORF">KME15_12625</name>
</gene>
<dbReference type="PANTHER" id="PTHR35535">
    <property type="entry name" value="HEAT SHOCK PROTEIN HSLJ"/>
    <property type="match status" value="1"/>
</dbReference>
<reference evidence="2" key="1">
    <citation type="submission" date="2021-05" db="EMBL/GenBank/DDBJ databases">
        <authorList>
            <person name="Pietrasiak N."/>
            <person name="Ward R."/>
            <person name="Stajich J.E."/>
            <person name="Kurbessoian T."/>
        </authorList>
    </citation>
    <scope>NUCLEOTIDE SEQUENCE</scope>
    <source>
        <strain evidence="2">UHER 2000/2452</strain>
    </source>
</reference>
<dbReference type="InterPro" id="IPR053147">
    <property type="entry name" value="Hsp_HslJ-like"/>
</dbReference>
<dbReference type="Proteomes" id="UP000757435">
    <property type="component" value="Unassembled WGS sequence"/>
</dbReference>
<dbReference type="InterPro" id="IPR038670">
    <property type="entry name" value="HslJ-like_sf"/>
</dbReference>
<dbReference type="EMBL" id="JAHHHD010000012">
    <property type="protein sequence ID" value="MBW4659513.1"/>
    <property type="molecule type" value="Genomic_DNA"/>
</dbReference>
<dbReference type="AlphaFoldDB" id="A0A951UP76"/>
<reference evidence="2" key="2">
    <citation type="journal article" date="2022" name="Microbiol. Resour. Announc.">
        <title>Metagenome Sequencing to Explore Phylogenomics of Terrestrial Cyanobacteria.</title>
        <authorList>
            <person name="Ward R.D."/>
            <person name="Stajich J.E."/>
            <person name="Johansen J.R."/>
            <person name="Huntemann M."/>
            <person name="Clum A."/>
            <person name="Foster B."/>
            <person name="Foster B."/>
            <person name="Roux S."/>
            <person name="Palaniappan K."/>
            <person name="Varghese N."/>
            <person name="Mukherjee S."/>
            <person name="Reddy T.B.K."/>
            <person name="Daum C."/>
            <person name="Copeland A."/>
            <person name="Chen I.A."/>
            <person name="Ivanova N.N."/>
            <person name="Kyrpides N.C."/>
            <person name="Shapiro N."/>
            <person name="Eloe-Fadrosh E.A."/>
            <person name="Pietrasiak N."/>
        </authorList>
    </citation>
    <scope>NUCLEOTIDE SEQUENCE</scope>
    <source>
        <strain evidence="2">UHER 2000/2452</strain>
    </source>
</reference>
<organism evidence="2 3">
    <name type="scientific">Drouetiella hepatica Uher 2000/2452</name>
    <dbReference type="NCBI Taxonomy" id="904376"/>
    <lineage>
        <taxon>Bacteria</taxon>
        <taxon>Bacillati</taxon>
        <taxon>Cyanobacteriota</taxon>
        <taxon>Cyanophyceae</taxon>
        <taxon>Oculatellales</taxon>
        <taxon>Oculatellaceae</taxon>
        <taxon>Drouetiella</taxon>
    </lineage>
</organism>
<evidence type="ECO:0000313" key="2">
    <source>
        <dbReference type="EMBL" id="MBW4659513.1"/>
    </source>
</evidence>
<dbReference type="Gene3D" id="2.40.128.270">
    <property type="match status" value="1"/>
</dbReference>
<dbReference type="PANTHER" id="PTHR35535:SF1">
    <property type="entry name" value="HEAT SHOCK PROTEIN HSLJ"/>
    <property type="match status" value="1"/>
</dbReference>
<evidence type="ECO:0000259" key="1">
    <source>
        <dbReference type="Pfam" id="PF03724"/>
    </source>
</evidence>
<dbReference type="Pfam" id="PF03724">
    <property type="entry name" value="META"/>
    <property type="match status" value="1"/>
</dbReference>
<evidence type="ECO:0000313" key="3">
    <source>
        <dbReference type="Proteomes" id="UP000757435"/>
    </source>
</evidence>
<comment type="caution">
    <text evidence="2">The sequence shown here is derived from an EMBL/GenBank/DDBJ whole genome shotgun (WGS) entry which is preliminary data.</text>
</comment>
<sequence>MSGSMSERSPNSVTTLAQLTGTEWLLEDLGGAGVIDNLQTTLRFDEANRISGRGGCNQYRGAAQLTGEASESPFTVGAVASTRMMCSPAVMNQETRYFQALEKAQQIKLEGPYLLIYGEDGTAPLRFTQLEAQRESTSENTSESTADRTIVAFEGRRNAVRIFTQNGQTLINVYDKQSRLTWMRANPVAIEQTDAGTQYVPIRSESQMTVFVPNSGETPTLTINGKVDR</sequence>
<accession>A0A951UP76</accession>
<feature type="domain" description="DUF306" evidence="1">
    <location>
        <begin position="17"/>
        <end position="127"/>
    </location>
</feature>